<name>A0A0A8YBV1_ARUDO</name>
<protein>
    <submittedName>
        <fullName evidence="1">Uncharacterized protein</fullName>
    </submittedName>
</protein>
<accession>A0A0A8YBV1</accession>
<dbReference type="AlphaFoldDB" id="A0A0A8YBV1"/>
<reference evidence="1" key="1">
    <citation type="submission" date="2014-09" db="EMBL/GenBank/DDBJ databases">
        <authorList>
            <person name="Magalhaes I.L.F."/>
            <person name="Oliveira U."/>
            <person name="Santos F.R."/>
            <person name="Vidigal T.H.D.A."/>
            <person name="Brescovit A.D."/>
            <person name="Santos A.J."/>
        </authorList>
    </citation>
    <scope>NUCLEOTIDE SEQUENCE</scope>
    <source>
        <tissue evidence="1">Shoot tissue taken approximately 20 cm above the soil surface</tissue>
    </source>
</reference>
<evidence type="ECO:0000313" key="1">
    <source>
        <dbReference type="EMBL" id="JAD23449.1"/>
    </source>
</evidence>
<proteinExistence type="predicted"/>
<organism evidence="1">
    <name type="scientific">Arundo donax</name>
    <name type="common">Giant reed</name>
    <name type="synonym">Donax arundinaceus</name>
    <dbReference type="NCBI Taxonomy" id="35708"/>
    <lineage>
        <taxon>Eukaryota</taxon>
        <taxon>Viridiplantae</taxon>
        <taxon>Streptophyta</taxon>
        <taxon>Embryophyta</taxon>
        <taxon>Tracheophyta</taxon>
        <taxon>Spermatophyta</taxon>
        <taxon>Magnoliopsida</taxon>
        <taxon>Liliopsida</taxon>
        <taxon>Poales</taxon>
        <taxon>Poaceae</taxon>
        <taxon>PACMAD clade</taxon>
        <taxon>Arundinoideae</taxon>
        <taxon>Arundineae</taxon>
        <taxon>Arundo</taxon>
    </lineage>
</organism>
<dbReference type="EMBL" id="GBRH01274446">
    <property type="protein sequence ID" value="JAD23449.1"/>
    <property type="molecule type" value="Transcribed_RNA"/>
</dbReference>
<reference evidence="1" key="2">
    <citation type="journal article" date="2015" name="Data Brief">
        <title>Shoot transcriptome of the giant reed, Arundo donax.</title>
        <authorList>
            <person name="Barrero R.A."/>
            <person name="Guerrero F.D."/>
            <person name="Moolhuijzen P."/>
            <person name="Goolsby J.A."/>
            <person name="Tidwell J."/>
            <person name="Bellgard S.E."/>
            <person name="Bellgard M.I."/>
        </authorList>
    </citation>
    <scope>NUCLEOTIDE SEQUENCE</scope>
    <source>
        <tissue evidence="1">Shoot tissue taken approximately 20 cm above the soil surface</tissue>
    </source>
</reference>
<sequence>MLSQTDRPRDAPRQVRVRVRQEGRRVAVAGARGRGCPDRGERGAEPVLSVLAADYPAGKLACFVSDDSARGAVRGHAVRAAVRCHSATMEAKFALKVAVLSWKFSKLLLMGIRTAVLEDFLGS</sequence>